<dbReference type="PROSITE" id="PS51767">
    <property type="entry name" value="PEPTIDASE_A1"/>
    <property type="match status" value="1"/>
</dbReference>
<dbReference type="FunFam" id="2.40.70.10:FF:000021">
    <property type="entry name" value="Aspartyl protease AED1"/>
    <property type="match status" value="1"/>
</dbReference>
<organism evidence="6 7">
    <name type="scientific">Eragrostis curvula</name>
    <name type="common">weeping love grass</name>
    <dbReference type="NCBI Taxonomy" id="38414"/>
    <lineage>
        <taxon>Eukaryota</taxon>
        <taxon>Viridiplantae</taxon>
        <taxon>Streptophyta</taxon>
        <taxon>Embryophyta</taxon>
        <taxon>Tracheophyta</taxon>
        <taxon>Spermatophyta</taxon>
        <taxon>Magnoliopsida</taxon>
        <taxon>Liliopsida</taxon>
        <taxon>Poales</taxon>
        <taxon>Poaceae</taxon>
        <taxon>PACMAD clade</taxon>
        <taxon>Chloridoideae</taxon>
        <taxon>Eragrostideae</taxon>
        <taxon>Eragrostidinae</taxon>
        <taxon>Eragrostis</taxon>
    </lineage>
</organism>
<evidence type="ECO:0000313" key="6">
    <source>
        <dbReference type="EMBL" id="TVU34017.1"/>
    </source>
</evidence>
<sequence length="322" mass="34168">MASVSKLLLFLLCCYHYPFAHAGDDRHYKVLYTGSVKTDANCTEPKATHSSNGTTVPLHHRHGPCSPLASNNTPTFEELLHRDQLRVGHIQRKVSRARKDAVGTQKTASPIPTTLASSLGTFQYVITVGIGSLSAPQTVFIDTGSDVSWVRCVPCPQCHPEVDPLFDPSTSSSYFPFSCDSMACAQLVDSGYGNGCLSSQCQYIVKYADGSVTTGTYSFDTLTLGPKPSLVVQGFAFGCSHDESGMNFYGQTDGIIGLGGGAMSLVSQISGTFGSAFSYCLPPTPATSGFLTLGAAANSGFVTTPMISVPLLPTYYFVTLEG</sequence>
<proteinExistence type="inferred from homology"/>
<dbReference type="OrthoDB" id="2747330at2759"/>
<dbReference type="GO" id="GO:0006508">
    <property type="term" value="P:proteolysis"/>
    <property type="evidence" value="ECO:0007669"/>
    <property type="project" value="UniProtKB-KW"/>
</dbReference>
<dbReference type="InterPro" id="IPR033121">
    <property type="entry name" value="PEPTIDASE_A1"/>
</dbReference>
<keyword evidence="2" id="KW-0645">Protease</keyword>
<dbReference type="PANTHER" id="PTHR47967">
    <property type="entry name" value="OS07G0603500 PROTEIN-RELATED"/>
    <property type="match status" value="1"/>
</dbReference>
<dbReference type="AlphaFoldDB" id="A0A5J9VF15"/>
<evidence type="ECO:0000259" key="5">
    <source>
        <dbReference type="PROSITE" id="PS51767"/>
    </source>
</evidence>
<gene>
    <name evidence="6" type="ORF">EJB05_15838</name>
</gene>
<evidence type="ECO:0000256" key="4">
    <source>
        <dbReference type="SAM" id="SignalP"/>
    </source>
</evidence>
<dbReference type="PANTHER" id="PTHR47967:SF60">
    <property type="entry name" value="PROTEIN ASPARTIC PROTEASE IN GUARD CELL 1-LIKE"/>
    <property type="match status" value="1"/>
</dbReference>
<keyword evidence="7" id="KW-1185">Reference proteome</keyword>
<dbReference type="Gene3D" id="2.40.70.10">
    <property type="entry name" value="Acid Proteases"/>
    <property type="match status" value="1"/>
</dbReference>
<dbReference type="InterPro" id="IPR051708">
    <property type="entry name" value="Plant_Aspart_Prot_A1"/>
</dbReference>
<feature type="non-terminal residue" evidence="6">
    <location>
        <position position="1"/>
    </location>
</feature>
<keyword evidence="3" id="KW-0378">Hydrolase</keyword>
<evidence type="ECO:0000256" key="3">
    <source>
        <dbReference type="ARBA" id="ARBA00022801"/>
    </source>
</evidence>
<evidence type="ECO:0000256" key="1">
    <source>
        <dbReference type="ARBA" id="ARBA00007447"/>
    </source>
</evidence>
<dbReference type="GO" id="GO:0008233">
    <property type="term" value="F:peptidase activity"/>
    <property type="evidence" value="ECO:0007669"/>
    <property type="project" value="UniProtKB-KW"/>
</dbReference>
<accession>A0A5J9VF15</accession>
<dbReference type="SUPFAM" id="SSF50630">
    <property type="entry name" value="Acid proteases"/>
    <property type="match status" value="1"/>
</dbReference>
<dbReference type="InterPro" id="IPR032861">
    <property type="entry name" value="TAXi_N"/>
</dbReference>
<protein>
    <recommendedName>
        <fullName evidence="5">Peptidase A1 domain-containing protein</fullName>
    </recommendedName>
</protein>
<feature type="signal peptide" evidence="4">
    <location>
        <begin position="1"/>
        <end position="22"/>
    </location>
</feature>
<comment type="caution">
    <text evidence="6">The sequence shown here is derived from an EMBL/GenBank/DDBJ whole genome shotgun (WGS) entry which is preliminary data.</text>
</comment>
<reference evidence="6 7" key="1">
    <citation type="journal article" date="2019" name="Sci. Rep.">
        <title>A high-quality genome of Eragrostis curvula grass provides insights into Poaceae evolution and supports new strategies to enhance forage quality.</title>
        <authorList>
            <person name="Carballo J."/>
            <person name="Santos B.A.C.M."/>
            <person name="Zappacosta D."/>
            <person name="Garbus I."/>
            <person name="Selva J.P."/>
            <person name="Gallo C.A."/>
            <person name="Diaz A."/>
            <person name="Albertini E."/>
            <person name="Caccamo M."/>
            <person name="Echenique V."/>
        </authorList>
    </citation>
    <scope>NUCLEOTIDE SEQUENCE [LARGE SCALE GENOMIC DNA]</scope>
    <source>
        <strain evidence="7">cv. Victoria</strain>
        <tissue evidence="6">Leaf</tissue>
    </source>
</reference>
<evidence type="ECO:0000256" key="2">
    <source>
        <dbReference type="ARBA" id="ARBA00022670"/>
    </source>
</evidence>
<dbReference type="Pfam" id="PF14543">
    <property type="entry name" value="TAXi_N"/>
    <property type="match status" value="1"/>
</dbReference>
<feature type="domain" description="Peptidase A1" evidence="5">
    <location>
        <begin position="124"/>
        <end position="322"/>
    </location>
</feature>
<feature type="chain" id="PRO_5023849578" description="Peptidase A1 domain-containing protein" evidence="4">
    <location>
        <begin position="23"/>
        <end position="322"/>
    </location>
</feature>
<comment type="similarity">
    <text evidence="1">Belongs to the peptidase A1 family.</text>
</comment>
<dbReference type="Proteomes" id="UP000324897">
    <property type="component" value="Unassembled WGS sequence"/>
</dbReference>
<evidence type="ECO:0000313" key="7">
    <source>
        <dbReference type="Proteomes" id="UP000324897"/>
    </source>
</evidence>
<keyword evidence="4" id="KW-0732">Signal</keyword>
<dbReference type="Gramene" id="TVU34017">
    <property type="protein sequence ID" value="TVU34017"/>
    <property type="gene ID" value="EJB05_15838"/>
</dbReference>
<name>A0A5J9VF15_9POAL</name>
<dbReference type="InterPro" id="IPR021109">
    <property type="entry name" value="Peptidase_aspartic_dom_sf"/>
</dbReference>
<dbReference type="EMBL" id="RWGY01000009">
    <property type="protein sequence ID" value="TVU34017.1"/>
    <property type="molecule type" value="Genomic_DNA"/>
</dbReference>